<evidence type="ECO:0000313" key="1">
    <source>
        <dbReference type="EMBL" id="ETW93637.1"/>
    </source>
</evidence>
<dbReference type="HOGENOM" id="CLU_2804427_0_0_7"/>
<reference evidence="1 2" key="1">
    <citation type="journal article" date="2014" name="Nature">
        <title>An environmental bacterial taxon with a large and distinct metabolic repertoire.</title>
        <authorList>
            <person name="Wilson M.C."/>
            <person name="Mori T."/>
            <person name="Ruckert C."/>
            <person name="Uria A.R."/>
            <person name="Helf M.J."/>
            <person name="Takada K."/>
            <person name="Gernert C."/>
            <person name="Steffens U.A."/>
            <person name="Heycke N."/>
            <person name="Schmitt S."/>
            <person name="Rinke C."/>
            <person name="Helfrich E.J."/>
            <person name="Brachmann A.O."/>
            <person name="Gurgui C."/>
            <person name="Wakimoto T."/>
            <person name="Kracht M."/>
            <person name="Crusemann M."/>
            <person name="Hentschel U."/>
            <person name="Abe I."/>
            <person name="Matsunaga S."/>
            <person name="Kalinowski J."/>
            <person name="Takeyama H."/>
            <person name="Piel J."/>
        </authorList>
    </citation>
    <scope>NUCLEOTIDE SEQUENCE [LARGE SCALE GENOMIC DNA]</scope>
    <source>
        <strain evidence="2">TSY1</strain>
    </source>
</reference>
<evidence type="ECO:0000313" key="2">
    <source>
        <dbReference type="Proteomes" id="UP000019141"/>
    </source>
</evidence>
<accession>W4L6G2</accession>
<dbReference type="AlphaFoldDB" id="W4L6G2"/>
<name>W4L6G2_ENTF1</name>
<comment type="caution">
    <text evidence="1">The sequence shown here is derived from an EMBL/GenBank/DDBJ whole genome shotgun (WGS) entry which is preliminary data.</text>
</comment>
<keyword evidence="2" id="KW-1185">Reference proteome</keyword>
<proteinExistence type="predicted"/>
<sequence>MAEPIPTTSDAVYKRSITIEADTATLERQRKEGQSRGFTVYCDEPEEIGGDNTAAPPLSYFCMALGF</sequence>
<dbReference type="InterPro" id="IPR015946">
    <property type="entry name" value="KH_dom-like_a/b"/>
</dbReference>
<dbReference type="InterPro" id="IPR036102">
    <property type="entry name" value="OsmC/Ohrsf"/>
</dbReference>
<dbReference type="Proteomes" id="UP000019141">
    <property type="component" value="Unassembled WGS sequence"/>
</dbReference>
<dbReference type="SUPFAM" id="SSF82784">
    <property type="entry name" value="OsmC-like"/>
    <property type="match status" value="1"/>
</dbReference>
<protein>
    <submittedName>
        <fullName evidence="1">Uncharacterized protein</fullName>
    </submittedName>
</protein>
<dbReference type="Gene3D" id="3.30.300.20">
    <property type="match status" value="1"/>
</dbReference>
<organism evidence="1 2">
    <name type="scientific">Entotheonella factor</name>
    <dbReference type="NCBI Taxonomy" id="1429438"/>
    <lineage>
        <taxon>Bacteria</taxon>
        <taxon>Pseudomonadati</taxon>
        <taxon>Nitrospinota/Tectimicrobiota group</taxon>
        <taxon>Candidatus Tectimicrobiota</taxon>
        <taxon>Candidatus Entotheonellia</taxon>
        <taxon>Candidatus Entotheonellales</taxon>
        <taxon>Candidatus Entotheonellaceae</taxon>
        <taxon>Candidatus Entotheonella</taxon>
    </lineage>
</organism>
<dbReference type="EMBL" id="AZHW01001198">
    <property type="protein sequence ID" value="ETW93637.1"/>
    <property type="molecule type" value="Genomic_DNA"/>
</dbReference>
<gene>
    <name evidence="1" type="ORF">ETSY1_38335</name>
</gene>